<feature type="domain" description="N-acetyltransferase" evidence="2">
    <location>
        <begin position="5"/>
        <end position="88"/>
    </location>
</feature>
<organism evidence="3 4">
    <name type="scientific">Bergeriella denitrificans</name>
    <name type="common">Neisseria denitrificans</name>
    <dbReference type="NCBI Taxonomy" id="494"/>
    <lineage>
        <taxon>Bacteria</taxon>
        <taxon>Pseudomonadati</taxon>
        <taxon>Pseudomonadota</taxon>
        <taxon>Betaproteobacteria</taxon>
        <taxon>Neisseriales</taxon>
        <taxon>Neisseriaceae</taxon>
        <taxon>Bergeriella</taxon>
    </lineage>
</organism>
<dbReference type="GO" id="GO:0016747">
    <property type="term" value="F:acyltransferase activity, transferring groups other than amino-acyl groups"/>
    <property type="evidence" value="ECO:0007669"/>
    <property type="project" value="InterPro"/>
</dbReference>
<dbReference type="SUPFAM" id="SSF55729">
    <property type="entry name" value="Acyl-CoA N-acyltransferases (Nat)"/>
    <property type="match status" value="1"/>
</dbReference>
<dbReference type="EMBL" id="UGQS01000002">
    <property type="protein sequence ID" value="STZ76410.1"/>
    <property type="molecule type" value="Genomic_DNA"/>
</dbReference>
<protein>
    <submittedName>
        <fullName evidence="3">Acetyltransferase (GNAT) family</fullName>
    </submittedName>
</protein>
<dbReference type="InterPro" id="IPR031165">
    <property type="entry name" value="GNAT_YJDJ"/>
</dbReference>
<dbReference type="Pfam" id="PF14542">
    <property type="entry name" value="Acetyltransf_CG"/>
    <property type="match status" value="1"/>
</dbReference>
<evidence type="ECO:0000259" key="2">
    <source>
        <dbReference type="PROSITE" id="PS51729"/>
    </source>
</evidence>
<keyword evidence="3" id="KW-0808">Transferase</keyword>
<dbReference type="InterPro" id="IPR045057">
    <property type="entry name" value="Gcn5-rel_NAT"/>
</dbReference>
<sequence length="88" mass="9702">MPTLRHQPEISAFILTDHNKEAGRLDYRLADNVMNIVHTEVNPAYQGQGLARKLVEAALAEADAQGLDIRADCDYARSVLARAGRLKS</sequence>
<dbReference type="RefSeq" id="WP_066080439.1">
    <property type="nucleotide sequence ID" value="NZ_CP181246.1"/>
</dbReference>
<proteinExistence type="predicted"/>
<accession>A0A378UH00</accession>
<reference evidence="3 4" key="1">
    <citation type="submission" date="2018-06" db="EMBL/GenBank/DDBJ databases">
        <authorList>
            <consortium name="Pathogen Informatics"/>
            <person name="Doyle S."/>
        </authorList>
    </citation>
    <scope>NUCLEOTIDE SEQUENCE [LARGE SCALE GENOMIC DNA]</scope>
    <source>
        <strain evidence="3 4">NCTC10295</strain>
    </source>
</reference>
<dbReference type="InterPro" id="IPR000182">
    <property type="entry name" value="GNAT_dom"/>
</dbReference>
<evidence type="ECO:0000313" key="3">
    <source>
        <dbReference type="EMBL" id="STZ76410.1"/>
    </source>
</evidence>
<feature type="domain" description="N-acetyltransferase" evidence="1">
    <location>
        <begin position="1"/>
        <end position="88"/>
    </location>
</feature>
<dbReference type="AlphaFoldDB" id="A0A378UH00"/>
<dbReference type="PROSITE" id="PS51729">
    <property type="entry name" value="GNAT_YJDJ"/>
    <property type="match status" value="1"/>
</dbReference>
<keyword evidence="4" id="KW-1185">Reference proteome</keyword>
<dbReference type="InterPro" id="IPR016181">
    <property type="entry name" value="Acyl_CoA_acyltransferase"/>
</dbReference>
<dbReference type="Gene3D" id="3.40.630.30">
    <property type="match status" value="1"/>
</dbReference>
<evidence type="ECO:0000313" key="4">
    <source>
        <dbReference type="Proteomes" id="UP000254651"/>
    </source>
</evidence>
<dbReference type="Proteomes" id="UP000254651">
    <property type="component" value="Unassembled WGS sequence"/>
</dbReference>
<evidence type="ECO:0000259" key="1">
    <source>
        <dbReference type="PROSITE" id="PS51186"/>
    </source>
</evidence>
<dbReference type="PROSITE" id="PS51186">
    <property type="entry name" value="GNAT"/>
    <property type="match status" value="1"/>
</dbReference>
<dbReference type="PANTHER" id="PTHR31435">
    <property type="entry name" value="PROTEIN NATD1"/>
    <property type="match status" value="1"/>
</dbReference>
<dbReference type="CDD" id="cd04301">
    <property type="entry name" value="NAT_SF"/>
    <property type="match status" value="1"/>
</dbReference>
<name>A0A378UH00_BERDE</name>
<dbReference type="PANTHER" id="PTHR31435:SF9">
    <property type="entry name" value="PROTEIN NATD1"/>
    <property type="match status" value="1"/>
</dbReference>
<gene>
    <name evidence="3" type="ORF">NCTC10295_01174</name>
</gene>